<dbReference type="SUPFAM" id="SSF54593">
    <property type="entry name" value="Glyoxalase/Bleomycin resistance protein/Dihydroxybiphenyl dioxygenase"/>
    <property type="match status" value="1"/>
</dbReference>
<evidence type="ECO:0000313" key="2">
    <source>
        <dbReference type="EMBL" id="CAG4972250.1"/>
    </source>
</evidence>
<dbReference type="Proteomes" id="UP000680116">
    <property type="component" value="Chromosome"/>
</dbReference>
<evidence type="ECO:0000259" key="1">
    <source>
        <dbReference type="PROSITE" id="PS51819"/>
    </source>
</evidence>
<dbReference type="EMBL" id="OU015430">
    <property type="protein sequence ID" value="CAG4972250.1"/>
    <property type="molecule type" value="Genomic_DNA"/>
</dbReference>
<organism evidence="2 3">
    <name type="scientific">Novilysobacter luteus</name>
    <dbReference type="NCBI Taxonomy" id="2822368"/>
    <lineage>
        <taxon>Bacteria</taxon>
        <taxon>Pseudomonadati</taxon>
        <taxon>Pseudomonadota</taxon>
        <taxon>Gammaproteobacteria</taxon>
        <taxon>Lysobacterales</taxon>
        <taxon>Lysobacteraceae</taxon>
        <taxon>Novilysobacter</taxon>
    </lineage>
</organism>
<dbReference type="InterPro" id="IPR037523">
    <property type="entry name" value="VOC_core"/>
</dbReference>
<accession>A0ABM8UEP2</accession>
<keyword evidence="3" id="KW-1185">Reference proteome</keyword>
<gene>
    <name evidence="2" type="ORF">LYB30171_01161</name>
</gene>
<dbReference type="Pfam" id="PF00903">
    <property type="entry name" value="Glyoxalase"/>
    <property type="match status" value="1"/>
</dbReference>
<dbReference type="InterPro" id="IPR004360">
    <property type="entry name" value="Glyas_Fos-R_dOase_dom"/>
</dbReference>
<dbReference type="PROSITE" id="PS51819">
    <property type="entry name" value="VOC"/>
    <property type="match status" value="1"/>
</dbReference>
<protein>
    <recommendedName>
        <fullName evidence="1">VOC domain-containing protein</fullName>
    </recommendedName>
</protein>
<dbReference type="InterPro" id="IPR029068">
    <property type="entry name" value="Glyas_Bleomycin-R_OHBP_Dase"/>
</dbReference>
<evidence type="ECO:0000313" key="3">
    <source>
        <dbReference type="Proteomes" id="UP000680116"/>
    </source>
</evidence>
<sequence>MVARLAAADSTWFAPSESAFRVDDLDALLAQLQAAGIEAIDGTQSHENGKFAWVMDPDGNKVELWEPMVWDDGNKAG</sequence>
<reference evidence="2 3" key="1">
    <citation type="submission" date="2021-04" db="EMBL/GenBank/DDBJ databases">
        <authorList>
            <person name="Rodrigo-Torres L."/>
            <person name="Arahal R. D."/>
            <person name="Lucena T."/>
        </authorList>
    </citation>
    <scope>NUCLEOTIDE SEQUENCE [LARGE SCALE GENOMIC DNA]</scope>
    <source>
        <strain evidence="2 3">CECT 30171</strain>
    </source>
</reference>
<feature type="domain" description="VOC" evidence="1">
    <location>
        <begin position="1"/>
        <end position="67"/>
    </location>
</feature>
<proteinExistence type="predicted"/>
<dbReference type="Gene3D" id="3.10.180.10">
    <property type="entry name" value="2,3-Dihydroxybiphenyl 1,2-Dioxygenase, domain 1"/>
    <property type="match status" value="1"/>
</dbReference>
<name>A0ABM8UEP2_9GAMM</name>